<accession>A0A4Z1HU40</accession>
<evidence type="ECO:0000256" key="1">
    <source>
        <dbReference type="SAM" id="MobiDB-lite"/>
    </source>
</evidence>
<gene>
    <name evidence="2" type="ORF">BCON_0190g00120</name>
</gene>
<sequence>MSKKNTKLISTDEEFETTYEHIMSLAEGRIDTPGFWRCPLIISTESTAQRVEVTDSGQRKVKGKVKTVLKAVVRGDEATVGAAEADRDGIEIETGGWKDRHYEMVKYSEDSWNDLLRLLCEFTPDIDIQAVANIMDIDNHSVWEMPHNFSHYPGIMLDITVCKPLSWDPVHGFYFNRQVGVQDWGVPKSKAEMPSTRPERHQATEEGEMVVCHNPRDESHWEDYNFDPSKPNHEEYHYYKHEMIFASSQNNEETLEIAAATLPGVPREPWNEFHTRKEQERVRKKAEMEDFREFRKRSVLNDGERPGLPSF</sequence>
<feature type="region of interest" description="Disordered" evidence="1">
    <location>
        <begin position="266"/>
        <end position="288"/>
    </location>
</feature>
<organism evidence="2 3">
    <name type="scientific">Botryotinia convoluta</name>
    <dbReference type="NCBI Taxonomy" id="54673"/>
    <lineage>
        <taxon>Eukaryota</taxon>
        <taxon>Fungi</taxon>
        <taxon>Dikarya</taxon>
        <taxon>Ascomycota</taxon>
        <taxon>Pezizomycotina</taxon>
        <taxon>Leotiomycetes</taxon>
        <taxon>Helotiales</taxon>
        <taxon>Sclerotiniaceae</taxon>
        <taxon>Botryotinia</taxon>
    </lineage>
</organism>
<dbReference type="OrthoDB" id="3558882at2759"/>
<feature type="compositionally biased region" description="Basic and acidic residues" evidence="1">
    <location>
        <begin position="269"/>
        <end position="288"/>
    </location>
</feature>
<evidence type="ECO:0000313" key="3">
    <source>
        <dbReference type="Proteomes" id="UP000297527"/>
    </source>
</evidence>
<dbReference type="AlphaFoldDB" id="A0A4Z1HU40"/>
<dbReference type="Proteomes" id="UP000297527">
    <property type="component" value="Unassembled WGS sequence"/>
</dbReference>
<comment type="caution">
    <text evidence="2">The sequence shown here is derived from an EMBL/GenBank/DDBJ whole genome shotgun (WGS) entry which is preliminary data.</text>
</comment>
<name>A0A4Z1HU40_9HELO</name>
<evidence type="ECO:0000313" key="2">
    <source>
        <dbReference type="EMBL" id="TGO50160.1"/>
    </source>
</evidence>
<keyword evidence="3" id="KW-1185">Reference proteome</keyword>
<proteinExistence type="predicted"/>
<dbReference type="EMBL" id="PQXN01000190">
    <property type="protein sequence ID" value="TGO50160.1"/>
    <property type="molecule type" value="Genomic_DNA"/>
</dbReference>
<reference evidence="2 3" key="1">
    <citation type="submission" date="2017-12" db="EMBL/GenBank/DDBJ databases">
        <title>Comparative genomics of Botrytis spp.</title>
        <authorList>
            <person name="Valero-Jimenez C.A."/>
            <person name="Tapia P."/>
            <person name="Veloso J."/>
            <person name="Silva-Moreno E."/>
            <person name="Staats M."/>
            <person name="Valdes J.H."/>
            <person name="Van Kan J.A.L."/>
        </authorList>
    </citation>
    <scope>NUCLEOTIDE SEQUENCE [LARGE SCALE GENOMIC DNA]</scope>
    <source>
        <strain evidence="2 3">MUCL11595</strain>
    </source>
</reference>
<protein>
    <submittedName>
        <fullName evidence="2">Uncharacterized protein</fullName>
    </submittedName>
</protein>